<evidence type="ECO:0000259" key="10">
    <source>
        <dbReference type="Pfam" id="PF21694"/>
    </source>
</evidence>
<dbReference type="GO" id="GO:0006261">
    <property type="term" value="P:DNA-templated DNA replication"/>
    <property type="evidence" value="ECO:0007669"/>
    <property type="project" value="TreeGrafter"/>
</dbReference>
<dbReference type="InterPro" id="IPR048466">
    <property type="entry name" value="DNA_pol3_delta-like_C"/>
</dbReference>
<evidence type="ECO:0000256" key="1">
    <source>
        <dbReference type="ARBA" id="ARBA00012417"/>
    </source>
</evidence>
<dbReference type="GO" id="GO:0003677">
    <property type="term" value="F:DNA binding"/>
    <property type="evidence" value="ECO:0007669"/>
    <property type="project" value="InterPro"/>
</dbReference>
<keyword evidence="3" id="KW-0808">Transferase</keyword>
<evidence type="ECO:0000256" key="2">
    <source>
        <dbReference type="ARBA" id="ARBA00017703"/>
    </source>
</evidence>
<proteinExistence type="inferred from homology"/>
<comment type="similarity">
    <text evidence="7">Belongs to the DNA polymerase HolA subunit family.</text>
</comment>
<dbReference type="GO" id="GO:0003887">
    <property type="term" value="F:DNA-directed DNA polymerase activity"/>
    <property type="evidence" value="ECO:0007669"/>
    <property type="project" value="UniProtKB-KW"/>
</dbReference>
<evidence type="ECO:0000256" key="3">
    <source>
        <dbReference type="ARBA" id="ARBA00022679"/>
    </source>
</evidence>
<protein>
    <recommendedName>
        <fullName evidence="2">DNA polymerase III subunit delta</fullName>
        <ecNumber evidence="1">2.7.7.7</ecNumber>
    </recommendedName>
</protein>
<evidence type="ECO:0000256" key="4">
    <source>
        <dbReference type="ARBA" id="ARBA00022695"/>
    </source>
</evidence>
<comment type="catalytic activity">
    <reaction evidence="8">
        <text>DNA(n) + a 2'-deoxyribonucleoside 5'-triphosphate = DNA(n+1) + diphosphate</text>
        <dbReference type="Rhea" id="RHEA:22508"/>
        <dbReference type="Rhea" id="RHEA-COMP:17339"/>
        <dbReference type="Rhea" id="RHEA-COMP:17340"/>
        <dbReference type="ChEBI" id="CHEBI:33019"/>
        <dbReference type="ChEBI" id="CHEBI:61560"/>
        <dbReference type="ChEBI" id="CHEBI:173112"/>
        <dbReference type="EC" id="2.7.7.7"/>
    </reaction>
</comment>
<gene>
    <name evidence="11" type="primary">holA</name>
    <name evidence="11" type="ORF">SAMEA4384403_01174</name>
</gene>
<dbReference type="InterPro" id="IPR008921">
    <property type="entry name" value="DNA_pol3_clamp-load_cplx_C"/>
</dbReference>
<accession>A0A239Z514</accession>
<evidence type="ECO:0000313" key="12">
    <source>
        <dbReference type="Proteomes" id="UP000242084"/>
    </source>
</evidence>
<dbReference type="KEGG" id="sste:SAMEA4384403_1174"/>
<dbReference type="PANTHER" id="PTHR34388:SF1">
    <property type="entry name" value="DNA POLYMERASE III SUBUNIT DELTA"/>
    <property type="match status" value="1"/>
</dbReference>
<keyword evidence="5" id="KW-0235">DNA replication</keyword>
<dbReference type="EMBL" id="LT906462">
    <property type="protein sequence ID" value="SNV65973.1"/>
    <property type="molecule type" value="Genomic_DNA"/>
</dbReference>
<dbReference type="AlphaFoldDB" id="A0A239Z514"/>
<dbReference type="Pfam" id="PF21694">
    <property type="entry name" value="DNA_pol3_delta_C"/>
    <property type="match status" value="1"/>
</dbReference>
<dbReference type="SUPFAM" id="SSF48019">
    <property type="entry name" value="post-AAA+ oligomerization domain-like"/>
    <property type="match status" value="1"/>
</dbReference>
<reference evidence="11 12" key="1">
    <citation type="submission" date="2017-06" db="EMBL/GenBank/DDBJ databases">
        <authorList>
            <consortium name="Pathogen Informatics"/>
        </authorList>
    </citation>
    <scope>NUCLEOTIDE SEQUENCE [LARGE SCALE GENOMIC DNA]</scope>
    <source>
        <strain evidence="11 12">NCTC13839</strain>
    </source>
</reference>
<dbReference type="NCBIfam" id="TIGR01128">
    <property type="entry name" value="holA"/>
    <property type="match status" value="1"/>
</dbReference>
<evidence type="ECO:0000259" key="9">
    <source>
        <dbReference type="Pfam" id="PF06144"/>
    </source>
</evidence>
<dbReference type="EC" id="2.7.7.7" evidence="1"/>
<dbReference type="GO" id="GO:0009360">
    <property type="term" value="C:DNA polymerase III complex"/>
    <property type="evidence" value="ECO:0007669"/>
    <property type="project" value="InterPro"/>
</dbReference>
<dbReference type="Gene3D" id="1.20.272.10">
    <property type="match status" value="1"/>
</dbReference>
<keyword evidence="6" id="KW-0239">DNA-directed DNA polymerase</keyword>
<evidence type="ECO:0000256" key="5">
    <source>
        <dbReference type="ARBA" id="ARBA00022705"/>
    </source>
</evidence>
<dbReference type="Gene3D" id="3.40.50.300">
    <property type="entry name" value="P-loop containing nucleotide triphosphate hydrolases"/>
    <property type="match status" value="1"/>
</dbReference>
<dbReference type="Pfam" id="PF06144">
    <property type="entry name" value="DNA_pol3_delta"/>
    <property type="match status" value="1"/>
</dbReference>
<sequence length="325" mass="37969">MLKDNIVLNYGAVDALIEKKSDETINQYLSGERDEFNYVKYDLYETPISVAIEEALTLPFLSDKKVVHIKNAYLFTGEKVNNQISQNTDDLLHFIEHYDGETLVIFDVFNEKLDERKKLVKTVKKNAKLNKIEQMTEQEIKQWIKSYLNEQFKDIKEDALVTFIELTGIQFNIIKAELDKLILFIGDEAIINKQDVKEIVSRSLEQNVFLLTEYIQKGQKEKAIKLLKDLIQMKEEPIKLLALITSNYRLYYQCKILGSKHYSEQQIAKTIGVHPYRVKLALRIIRSLSIERLLKTIDICADTDYELKSSYMDKVLILELFILKI</sequence>
<dbReference type="SUPFAM" id="SSF52540">
    <property type="entry name" value="P-loop containing nucleoside triphosphate hydrolases"/>
    <property type="match status" value="1"/>
</dbReference>
<feature type="domain" description="DNA polymerase III delta N-terminal" evidence="9">
    <location>
        <begin position="10"/>
        <end position="129"/>
    </location>
</feature>
<dbReference type="InterPro" id="IPR005790">
    <property type="entry name" value="DNA_polIII_delta"/>
</dbReference>
<evidence type="ECO:0000313" key="11">
    <source>
        <dbReference type="EMBL" id="SNV65973.1"/>
    </source>
</evidence>
<dbReference type="InterPro" id="IPR027417">
    <property type="entry name" value="P-loop_NTPase"/>
</dbReference>
<dbReference type="Gene3D" id="1.10.8.60">
    <property type="match status" value="1"/>
</dbReference>
<evidence type="ECO:0000256" key="7">
    <source>
        <dbReference type="ARBA" id="ARBA00034754"/>
    </source>
</evidence>
<name>A0A239Z514_9STAP</name>
<keyword evidence="12" id="KW-1185">Reference proteome</keyword>
<dbReference type="InterPro" id="IPR010372">
    <property type="entry name" value="DNA_pol3_delta_N"/>
</dbReference>
<evidence type="ECO:0000256" key="8">
    <source>
        <dbReference type="ARBA" id="ARBA00049244"/>
    </source>
</evidence>
<dbReference type="Proteomes" id="UP000242084">
    <property type="component" value="Chromosome 1"/>
</dbReference>
<organism evidence="11 12">
    <name type="scientific">Mammaliicoccus stepanovicii</name>
    <dbReference type="NCBI Taxonomy" id="643214"/>
    <lineage>
        <taxon>Bacteria</taxon>
        <taxon>Bacillati</taxon>
        <taxon>Bacillota</taxon>
        <taxon>Bacilli</taxon>
        <taxon>Bacillales</taxon>
        <taxon>Staphylococcaceae</taxon>
        <taxon>Mammaliicoccus</taxon>
    </lineage>
</organism>
<keyword evidence="4" id="KW-0548">Nucleotidyltransferase</keyword>
<feature type="domain" description="DNA polymerase III delta subunit-like C-terminal" evidence="10">
    <location>
        <begin position="205"/>
        <end position="325"/>
    </location>
</feature>
<dbReference type="PANTHER" id="PTHR34388">
    <property type="entry name" value="DNA POLYMERASE III SUBUNIT DELTA"/>
    <property type="match status" value="1"/>
</dbReference>
<evidence type="ECO:0000256" key="6">
    <source>
        <dbReference type="ARBA" id="ARBA00022932"/>
    </source>
</evidence>